<proteinExistence type="predicted"/>
<reference evidence="1" key="1">
    <citation type="submission" date="2020-05" db="EMBL/GenBank/DDBJ databases">
        <title>WGS assembly of Panicum virgatum.</title>
        <authorList>
            <person name="Lovell J.T."/>
            <person name="Jenkins J."/>
            <person name="Shu S."/>
            <person name="Juenger T.E."/>
            <person name="Schmutz J."/>
        </authorList>
    </citation>
    <scope>NUCLEOTIDE SEQUENCE</scope>
    <source>
        <strain evidence="1">AP13</strain>
    </source>
</reference>
<gene>
    <name evidence="1" type="ORF">PVAP13_9NG492484</name>
</gene>
<dbReference type="AlphaFoldDB" id="A0A8T0MSL3"/>
<keyword evidence="2" id="KW-1185">Reference proteome</keyword>
<protein>
    <submittedName>
        <fullName evidence="1">Uncharacterized protein</fullName>
    </submittedName>
</protein>
<organism evidence="1 2">
    <name type="scientific">Panicum virgatum</name>
    <name type="common">Blackwell switchgrass</name>
    <dbReference type="NCBI Taxonomy" id="38727"/>
    <lineage>
        <taxon>Eukaryota</taxon>
        <taxon>Viridiplantae</taxon>
        <taxon>Streptophyta</taxon>
        <taxon>Embryophyta</taxon>
        <taxon>Tracheophyta</taxon>
        <taxon>Spermatophyta</taxon>
        <taxon>Magnoliopsida</taxon>
        <taxon>Liliopsida</taxon>
        <taxon>Poales</taxon>
        <taxon>Poaceae</taxon>
        <taxon>PACMAD clade</taxon>
        <taxon>Panicoideae</taxon>
        <taxon>Panicodae</taxon>
        <taxon>Paniceae</taxon>
        <taxon>Panicinae</taxon>
        <taxon>Panicum</taxon>
        <taxon>Panicum sect. Hiantes</taxon>
    </lineage>
</organism>
<evidence type="ECO:0000313" key="2">
    <source>
        <dbReference type="Proteomes" id="UP000823388"/>
    </source>
</evidence>
<evidence type="ECO:0000313" key="1">
    <source>
        <dbReference type="EMBL" id="KAG2539698.1"/>
    </source>
</evidence>
<comment type="caution">
    <text evidence="1">The sequence shown here is derived from an EMBL/GenBank/DDBJ whole genome shotgun (WGS) entry which is preliminary data.</text>
</comment>
<accession>A0A8T0MSL3</accession>
<dbReference type="Proteomes" id="UP000823388">
    <property type="component" value="Chromosome 9N"/>
</dbReference>
<name>A0A8T0MSL3_PANVG</name>
<sequence length="81" mass="8587">MRSTTFPLAFPTKRAKSATDFPTKGGRGLFILLQHQEGRNKTVAVACMVAQGTGSAGSRGLLGCTRLTPRPSPGRQRAVLC</sequence>
<dbReference type="EMBL" id="CM029054">
    <property type="protein sequence ID" value="KAG2539698.1"/>
    <property type="molecule type" value="Genomic_DNA"/>
</dbReference>